<organism evidence="2">
    <name type="scientific">marine sediment metagenome</name>
    <dbReference type="NCBI Taxonomy" id="412755"/>
    <lineage>
        <taxon>unclassified sequences</taxon>
        <taxon>metagenomes</taxon>
        <taxon>ecological metagenomes</taxon>
    </lineage>
</organism>
<gene>
    <name evidence="2" type="ORF">S01H1_40495</name>
</gene>
<protein>
    <submittedName>
        <fullName evidence="2">Uncharacterized protein</fullName>
    </submittedName>
</protein>
<reference evidence="2" key="1">
    <citation type="journal article" date="2014" name="Front. Microbiol.">
        <title>High frequency of phylogenetically diverse reductive dehalogenase-homologous genes in deep subseafloor sedimentary metagenomes.</title>
        <authorList>
            <person name="Kawai M."/>
            <person name="Futagami T."/>
            <person name="Toyoda A."/>
            <person name="Takaki Y."/>
            <person name="Nishi S."/>
            <person name="Hori S."/>
            <person name="Arai W."/>
            <person name="Tsubouchi T."/>
            <person name="Morono Y."/>
            <person name="Uchiyama I."/>
            <person name="Ito T."/>
            <person name="Fujiyama A."/>
            <person name="Inagaki F."/>
            <person name="Takami H."/>
        </authorList>
    </citation>
    <scope>NUCLEOTIDE SEQUENCE</scope>
    <source>
        <strain evidence="2">Expedition CK06-06</strain>
    </source>
</reference>
<comment type="caution">
    <text evidence="2">The sequence shown here is derived from an EMBL/GenBank/DDBJ whole genome shotgun (WGS) entry which is preliminary data.</text>
</comment>
<accession>X0V1W8</accession>
<proteinExistence type="predicted"/>
<feature type="non-terminal residue" evidence="2">
    <location>
        <position position="1"/>
    </location>
</feature>
<dbReference type="AlphaFoldDB" id="X0V1W8"/>
<name>X0V1W8_9ZZZZ</name>
<dbReference type="EMBL" id="BARS01025644">
    <property type="protein sequence ID" value="GAG06493.1"/>
    <property type="molecule type" value="Genomic_DNA"/>
</dbReference>
<evidence type="ECO:0000256" key="1">
    <source>
        <dbReference type="SAM" id="MobiDB-lite"/>
    </source>
</evidence>
<sequence>TTREPDEDMLEVGIRALEELLRLDALPAQEDATSHQASEGDSSREG</sequence>
<evidence type="ECO:0000313" key="2">
    <source>
        <dbReference type="EMBL" id="GAG06493.1"/>
    </source>
</evidence>
<feature type="region of interest" description="Disordered" evidence="1">
    <location>
        <begin position="25"/>
        <end position="46"/>
    </location>
</feature>